<evidence type="ECO:0000256" key="5">
    <source>
        <dbReference type="ARBA" id="ARBA00022777"/>
    </source>
</evidence>
<dbReference type="GO" id="GO:0005524">
    <property type="term" value="F:ATP binding"/>
    <property type="evidence" value="ECO:0007669"/>
    <property type="project" value="UniProtKB-UniRule"/>
</dbReference>
<dbReference type="PROSITE" id="PS50011">
    <property type="entry name" value="PROTEIN_KINASE_DOM"/>
    <property type="match status" value="1"/>
</dbReference>
<proteinExistence type="predicted"/>
<dbReference type="PROSITE" id="PS00107">
    <property type="entry name" value="PROTEIN_KINASE_ATP"/>
    <property type="match status" value="1"/>
</dbReference>
<dbReference type="Proteomes" id="UP001146351">
    <property type="component" value="Unassembled WGS sequence"/>
</dbReference>
<accession>A0A9W9I103</accession>
<dbReference type="Gene3D" id="1.10.510.10">
    <property type="entry name" value="Transferase(Phosphotransferase) domain 1"/>
    <property type="match status" value="1"/>
</dbReference>
<dbReference type="InterPro" id="IPR000719">
    <property type="entry name" value="Prot_kinase_dom"/>
</dbReference>
<reference evidence="11" key="1">
    <citation type="submission" date="2022-11" db="EMBL/GenBank/DDBJ databases">
        <authorList>
            <person name="Petersen C."/>
        </authorList>
    </citation>
    <scope>NUCLEOTIDE SEQUENCE</scope>
    <source>
        <strain evidence="11">IBT 21917</strain>
    </source>
</reference>
<evidence type="ECO:0000256" key="7">
    <source>
        <dbReference type="ARBA" id="ARBA00047899"/>
    </source>
</evidence>
<keyword evidence="2" id="KW-0723">Serine/threonine-protein kinase</keyword>
<evidence type="ECO:0000256" key="1">
    <source>
        <dbReference type="ARBA" id="ARBA00012513"/>
    </source>
</evidence>
<dbReference type="SUPFAM" id="SSF56112">
    <property type="entry name" value="Protein kinase-like (PK-like)"/>
    <property type="match status" value="1"/>
</dbReference>
<dbReference type="GO" id="GO:0004674">
    <property type="term" value="F:protein serine/threonine kinase activity"/>
    <property type="evidence" value="ECO:0007669"/>
    <property type="project" value="UniProtKB-KW"/>
</dbReference>
<evidence type="ECO:0000256" key="4">
    <source>
        <dbReference type="ARBA" id="ARBA00022741"/>
    </source>
</evidence>
<keyword evidence="3" id="KW-0808">Transferase</keyword>
<sequence length="463" mass="52542">MKYPAATPARIWSLWPLKRPLAYPARGLFPIPPHLRPHPVRLNSTVTPPKDTDYYAFSFLGYEIERLGKYCPGGYHPVVIGDTFNDRYHVHKLGHGSFSTIWLAHDDQTRTYVALKICTAYSTSQSHETQILRELLDLSFLEEPGWSMIPHIYDQFESQSPNGQHTCYVTSPARCNLASIVEWSFFEINVARKLIVQLIQAVAYIHSRGFAHGELYREYGEPNVEPIERYDEKPLGPGVPSHATEPLWLGKYAKDMTVADAQIVLCDFGEAFSPADPQKTKLGEDCCTPSMMSPPEAHFEPKIPMSFASDIWALANAIWCLLGKMPLSFSFFADIDEITAERVRILGALPPDWWAKWEARNTFFDQQGNFKDPEYEFSSLDDRFERNIQDLREKRGKPKFDENEKKALLAMIQPMLAFKPENRPTAKMVLSSDWVQNWGMASYGPGKPGVNSWLPLASAASAS</sequence>
<gene>
    <name evidence="11" type="ORF">N7492_006196</name>
</gene>
<comment type="caution">
    <text evidence="11">The sequence shown here is derived from an EMBL/GenBank/DDBJ whole genome shotgun (WGS) entry which is preliminary data.</text>
</comment>
<evidence type="ECO:0000256" key="8">
    <source>
        <dbReference type="ARBA" id="ARBA00048679"/>
    </source>
</evidence>
<dbReference type="PANTHER" id="PTHR47634:SF9">
    <property type="entry name" value="PROTEIN KINASE DOMAIN-CONTAINING PROTEIN-RELATED"/>
    <property type="match status" value="1"/>
</dbReference>
<keyword evidence="6 9" id="KW-0067">ATP-binding</keyword>
<name>A0A9W9I103_9EURO</name>
<keyword evidence="4 9" id="KW-0547">Nucleotide-binding</keyword>
<dbReference type="GO" id="GO:0050684">
    <property type="term" value="P:regulation of mRNA processing"/>
    <property type="evidence" value="ECO:0007669"/>
    <property type="project" value="TreeGrafter"/>
</dbReference>
<keyword evidence="5" id="KW-0418">Kinase</keyword>
<dbReference type="OrthoDB" id="5979581at2759"/>
<dbReference type="EMBL" id="JAPQKO010000004">
    <property type="protein sequence ID" value="KAJ5165900.1"/>
    <property type="molecule type" value="Genomic_DNA"/>
</dbReference>
<evidence type="ECO:0000256" key="9">
    <source>
        <dbReference type="PROSITE-ProRule" id="PRU10141"/>
    </source>
</evidence>
<dbReference type="Pfam" id="PF00069">
    <property type="entry name" value="Pkinase"/>
    <property type="match status" value="1"/>
</dbReference>
<keyword evidence="12" id="KW-1185">Reference proteome</keyword>
<evidence type="ECO:0000256" key="6">
    <source>
        <dbReference type="ARBA" id="ARBA00022840"/>
    </source>
</evidence>
<dbReference type="InterPro" id="IPR051334">
    <property type="entry name" value="SRPK"/>
</dbReference>
<comment type="catalytic activity">
    <reaction evidence="7">
        <text>L-threonyl-[protein] + ATP = O-phospho-L-threonyl-[protein] + ADP + H(+)</text>
        <dbReference type="Rhea" id="RHEA:46608"/>
        <dbReference type="Rhea" id="RHEA-COMP:11060"/>
        <dbReference type="Rhea" id="RHEA-COMP:11605"/>
        <dbReference type="ChEBI" id="CHEBI:15378"/>
        <dbReference type="ChEBI" id="CHEBI:30013"/>
        <dbReference type="ChEBI" id="CHEBI:30616"/>
        <dbReference type="ChEBI" id="CHEBI:61977"/>
        <dbReference type="ChEBI" id="CHEBI:456216"/>
        <dbReference type="EC" id="2.7.11.1"/>
    </reaction>
</comment>
<feature type="domain" description="Protein kinase" evidence="10">
    <location>
        <begin position="87"/>
        <end position="435"/>
    </location>
</feature>
<dbReference type="PANTHER" id="PTHR47634">
    <property type="entry name" value="PROTEIN KINASE DOMAIN-CONTAINING PROTEIN-RELATED"/>
    <property type="match status" value="1"/>
</dbReference>
<reference evidence="11" key="2">
    <citation type="journal article" date="2023" name="IMA Fungus">
        <title>Comparative genomic study of the Penicillium genus elucidates a diverse pangenome and 15 lateral gene transfer events.</title>
        <authorList>
            <person name="Petersen C."/>
            <person name="Sorensen T."/>
            <person name="Nielsen M.R."/>
            <person name="Sondergaard T.E."/>
            <person name="Sorensen J.L."/>
            <person name="Fitzpatrick D.A."/>
            <person name="Frisvad J.C."/>
            <person name="Nielsen K.L."/>
        </authorList>
    </citation>
    <scope>NUCLEOTIDE SEQUENCE</scope>
    <source>
        <strain evidence="11">IBT 21917</strain>
    </source>
</reference>
<dbReference type="InterPro" id="IPR011009">
    <property type="entry name" value="Kinase-like_dom_sf"/>
</dbReference>
<evidence type="ECO:0000259" key="10">
    <source>
        <dbReference type="PROSITE" id="PS50011"/>
    </source>
</evidence>
<evidence type="ECO:0000256" key="3">
    <source>
        <dbReference type="ARBA" id="ARBA00022679"/>
    </source>
</evidence>
<dbReference type="EC" id="2.7.11.1" evidence="1"/>
<dbReference type="Gene3D" id="3.30.200.20">
    <property type="entry name" value="Phosphorylase Kinase, domain 1"/>
    <property type="match status" value="1"/>
</dbReference>
<dbReference type="SMART" id="SM00220">
    <property type="entry name" value="S_TKc"/>
    <property type="match status" value="1"/>
</dbReference>
<organism evidence="11 12">
    <name type="scientific">Penicillium capsulatum</name>
    <dbReference type="NCBI Taxonomy" id="69766"/>
    <lineage>
        <taxon>Eukaryota</taxon>
        <taxon>Fungi</taxon>
        <taxon>Dikarya</taxon>
        <taxon>Ascomycota</taxon>
        <taxon>Pezizomycotina</taxon>
        <taxon>Eurotiomycetes</taxon>
        <taxon>Eurotiomycetidae</taxon>
        <taxon>Eurotiales</taxon>
        <taxon>Aspergillaceae</taxon>
        <taxon>Penicillium</taxon>
    </lineage>
</organism>
<dbReference type="GO" id="GO:0000245">
    <property type="term" value="P:spliceosomal complex assembly"/>
    <property type="evidence" value="ECO:0007669"/>
    <property type="project" value="TreeGrafter"/>
</dbReference>
<feature type="binding site" evidence="9">
    <location>
        <position position="116"/>
    </location>
    <ligand>
        <name>ATP</name>
        <dbReference type="ChEBI" id="CHEBI:30616"/>
    </ligand>
</feature>
<dbReference type="AlphaFoldDB" id="A0A9W9I103"/>
<evidence type="ECO:0000313" key="12">
    <source>
        <dbReference type="Proteomes" id="UP001146351"/>
    </source>
</evidence>
<evidence type="ECO:0000313" key="11">
    <source>
        <dbReference type="EMBL" id="KAJ5165900.1"/>
    </source>
</evidence>
<comment type="catalytic activity">
    <reaction evidence="8">
        <text>L-seryl-[protein] + ATP = O-phospho-L-seryl-[protein] + ADP + H(+)</text>
        <dbReference type="Rhea" id="RHEA:17989"/>
        <dbReference type="Rhea" id="RHEA-COMP:9863"/>
        <dbReference type="Rhea" id="RHEA-COMP:11604"/>
        <dbReference type="ChEBI" id="CHEBI:15378"/>
        <dbReference type="ChEBI" id="CHEBI:29999"/>
        <dbReference type="ChEBI" id="CHEBI:30616"/>
        <dbReference type="ChEBI" id="CHEBI:83421"/>
        <dbReference type="ChEBI" id="CHEBI:456216"/>
        <dbReference type="EC" id="2.7.11.1"/>
    </reaction>
</comment>
<protein>
    <recommendedName>
        <fullName evidence="1">non-specific serine/threonine protein kinase</fullName>
        <ecNumber evidence="1">2.7.11.1</ecNumber>
    </recommendedName>
</protein>
<evidence type="ECO:0000256" key="2">
    <source>
        <dbReference type="ARBA" id="ARBA00022527"/>
    </source>
</evidence>
<dbReference type="InterPro" id="IPR017441">
    <property type="entry name" value="Protein_kinase_ATP_BS"/>
</dbReference>